<evidence type="ECO:0000256" key="2">
    <source>
        <dbReference type="SAM" id="SignalP"/>
    </source>
</evidence>
<reference evidence="3 4" key="1">
    <citation type="submission" date="2018-02" db="EMBL/GenBank/DDBJ databases">
        <title>Genomic Reconstructions from Amazon Rainforest and Pasture Soil Reveal Novel Insights into the Physiology of Candidate Phyla in Tropical Sites.</title>
        <authorList>
            <person name="Kroeger M.E."/>
            <person name="Delmont T."/>
            <person name="Eren A.M."/>
            <person name="Guo J."/>
            <person name="Meyer K.M."/>
            <person name="Khan K."/>
            <person name="Rodrigues J.L.M."/>
            <person name="Bohannan B.J.M."/>
            <person name="Tringe S."/>
            <person name="Borges C.D."/>
            <person name="Tiedje J."/>
            <person name="Tsai S.M."/>
            <person name="Nusslein K."/>
        </authorList>
    </citation>
    <scope>NUCLEOTIDE SEQUENCE [LARGE SCALE GENOMIC DNA]</scope>
    <source>
        <strain evidence="3">Amazon FNV 2010 28 9</strain>
    </source>
</reference>
<feature type="transmembrane region" description="Helical" evidence="1">
    <location>
        <begin position="101"/>
        <end position="118"/>
    </location>
</feature>
<comment type="caution">
    <text evidence="3">The sequence shown here is derived from an EMBL/GenBank/DDBJ whole genome shotgun (WGS) entry which is preliminary data.</text>
</comment>
<evidence type="ECO:0000256" key="1">
    <source>
        <dbReference type="SAM" id="Phobius"/>
    </source>
</evidence>
<feature type="chain" id="PRO_5016374942" evidence="2">
    <location>
        <begin position="25"/>
        <end position="119"/>
    </location>
</feature>
<feature type="non-terminal residue" evidence="3">
    <location>
        <position position="119"/>
    </location>
</feature>
<dbReference type="EMBL" id="PSRQ01000047">
    <property type="protein sequence ID" value="PWU23041.1"/>
    <property type="molecule type" value="Genomic_DNA"/>
</dbReference>
<dbReference type="AlphaFoldDB" id="A0A317JNJ0"/>
<evidence type="ECO:0000313" key="3">
    <source>
        <dbReference type="EMBL" id="PWU23041.1"/>
    </source>
</evidence>
<keyword evidence="1" id="KW-0472">Membrane</keyword>
<accession>A0A317JNJ0</accession>
<keyword evidence="1" id="KW-0812">Transmembrane</keyword>
<keyword evidence="1" id="KW-1133">Transmembrane helix</keyword>
<protein>
    <submittedName>
        <fullName evidence="3">Uncharacterized protein</fullName>
    </submittedName>
</protein>
<name>A0A317JNJ0_9BACT</name>
<feature type="signal peptide" evidence="2">
    <location>
        <begin position="1"/>
        <end position="24"/>
    </location>
</feature>
<sequence length="119" mass="12723">MLKSLLACFVIFAIAISLPIVAYAQAPADVLFSHPVSTPTTNFSLILPSPAPTDGTIDTQNTPSSVLTQFVESVPSPELKPWTVLQYIIHQAVNKGMSADLIVFVLMFPLVASIVAVAR</sequence>
<evidence type="ECO:0000313" key="4">
    <source>
        <dbReference type="Proteomes" id="UP000246104"/>
    </source>
</evidence>
<proteinExistence type="predicted"/>
<organism evidence="3 4">
    <name type="scientific">Candidatus Cerribacteria bacterium 'Amazon FNV 2010 28 9'</name>
    <dbReference type="NCBI Taxonomy" id="2081795"/>
    <lineage>
        <taxon>Bacteria</taxon>
        <taxon>Candidatus Cerribacteria</taxon>
    </lineage>
</organism>
<dbReference type="Proteomes" id="UP000246104">
    <property type="component" value="Unassembled WGS sequence"/>
</dbReference>
<keyword evidence="2" id="KW-0732">Signal</keyword>
<gene>
    <name evidence="3" type="ORF">C5B42_04200</name>
</gene>